<dbReference type="InterPro" id="IPR052038">
    <property type="entry name" value="Type-VII_TA_antitoxin"/>
</dbReference>
<evidence type="ECO:0000256" key="6">
    <source>
        <dbReference type="ARBA" id="ARBA00022840"/>
    </source>
</evidence>
<evidence type="ECO:0000256" key="3">
    <source>
        <dbReference type="ARBA" id="ARBA00022695"/>
    </source>
</evidence>
<dbReference type="SUPFAM" id="SSF81301">
    <property type="entry name" value="Nucleotidyltransferase"/>
    <property type="match status" value="1"/>
</dbReference>
<dbReference type="PANTHER" id="PTHR33571">
    <property type="entry name" value="SSL8005 PROTEIN"/>
    <property type="match status" value="1"/>
</dbReference>
<dbReference type="RefSeq" id="WP_101357900.1">
    <property type="nucleotide sequence ID" value="NZ_NKXO01000008.1"/>
</dbReference>
<dbReference type="EMBL" id="NKXO01000008">
    <property type="protein sequence ID" value="PKQ70257.1"/>
    <property type="molecule type" value="Genomic_DNA"/>
</dbReference>
<feature type="domain" description="Polymerase beta nucleotidyltransferase" evidence="8">
    <location>
        <begin position="9"/>
        <end position="98"/>
    </location>
</feature>
<dbReference type="PANTHER" id="PTHR33571:SF12">
    <property type="entry name" value="BSL3053 PROTEIN"/>
    <property type="match status" value="1"/>
</dbReference>
<keyword evidence="5" id="KW-0547">Nucleotide-binding</keyword>
<dbReference type="Pfam" id="PF18765">
    <property type="entry name" value="Polbeta"/>
    <property type="match status" value="1"/>
</dbReference>
<reference evidence="9 10" key="1">
    <citation type="submission" date="2017-06" db="EMBL/GenBank/DDBJ databases">
        <title>Raineya orbicola gen. nov., sp. nov. a slightly thermophilic bacterium of the phylum Bacteroidetes and the description of Raineyaceae fam. nov.</title>
        <authorList>
            <person name="Albuquerque L."/>
            <person name="Polonia A.R.M."/>
            <person name="Barroso C."/>
            <person name="Froufe H.J.C."/>
            <person name="Lage O."/>
            <person name="Lobo-Da-Cunha A."/>
            <person name="Egas C."/>
            <person name="Da Costa M.S."/>
        </authorList>
    </citation>
    <scope>NUCLEOTIDE SEQUENCE [LARGE SCALE GENOMIC DNA]</scope>
    <source>
        <strain evidence="9 10">SPSPC-11</strain>
    </source>
</reference>
<dbReference type="GO" id="GO:0005524">
    <property type="term" value="F:ATP binding"/>
    <property type="evidence" value="ECO:0007669"/>
    <property type="project" value="UniProtKB-KW"/>
</dbReference>
<dbReference type="CDD" id="cd05403">
    <property type="entry name" value="NT_KNTase_like"/>
    <property type="match status" value="1"/>
</dbReference>
<gene>
    <name evidence="9" type="ORF">Rain11_0636</name>
</gene>
<dbReference type="Proteomes" id="UP000233387">
    <property type="component" value="Unassembled WGS sequence"/>
</dbReference>
<evidence type="ECO:0000256" key="4">
    <source>
        <dbReference type="ARBA" id="ARBA00022723"/>
    </source>
</evidence>
<protein>
    <submittedName>
        <fullName evidence="9">Putative nucleotidyltransferase</fullName>
    </submittedName>
</protein>
<keyword evidence="7" id="KW-0460">Magnesium</keyword>
<evidence type="ECO:0000313" key="10">
    <source>
        <dbReference type="Proteomes" id="UP000233387"/>
    </source>
</evidence>
<dbReference type="OrthoDB" id="9793933at2"/>
<proteinExistence type="predicted"/>
<dbReference type="Gene3D" id="3.30.460.10">
    <property type="entry name" value="Beta Polymerase, domain 2"/>
    <property type="match status" value="1"/>
</dbReference>
<dbReference type="GO" id="GO:0046872">
    <property type="term" value="F:metal ion binding"/>
    <property type="evidence" value="ECO:0007669"/>
    <property type="project" value="UniProtKB-KW"/>
</dbReference>
<dbReference type="GO" id="GO:0016779">
    <property type="term" value="F:nucleotidyltransferase activity"/>
    <property type="evidence" value="ECO:0007669"/>
    <property type="project" value="UniProtKB-KW"/>
</dbReference>
<dbReference type="InterPro" id="IPR043519">
    <property type="entry name" value="NT_sf"/>
</dbReference>
<keyword evidence="10" id="KW-1185">Reference proteome</keyword>
<keyword evidence="2 9" id="KW-0808">Transferase</keyword>
<keyword evidence="3" id="KW-0548">Nucleotidyltransferase</keyword>
<name>A0A2N3IIX1_9BACT</name>
<accession>A0A2N3IIX1</accession>
<evidence type="ECO:0000256" key="1">
    <source>
        <dbReference type="ARBA" id="ARBA00001946"/>
    </source>
</evidence>
<evidence type="ECO:0000256" key="2">
    <source>
        <dbReference type="ARBA" id="ARBA00022679"/>
    </source>
</evidence>
<comment type="caution">
    <text evidence="9">The sequence shown here is derived from an EMBL/GenBank/DDBJ whole genome shotgun (WGS) entry which is preliminary data.</text>
</comment>
<comment type="cofactor">
    <cofactor evidence="1">
        <name>Mg(2+)</name>
        <dbReference type="ChEBI" id="CHEBI:18420"/>
    </cofactor>
</comment>
<evidence type="ECO:0000259" key="8">
    <source>
        <dbReference type="Pfam" id="PF18765"/>
    </source>
</evidence>
<evidence type="ECO:0000313" key="9">
    <source>
        <dbReference type="EMBL" id="PKQ70257.1"/>
    </source>
</evidence>
<organism evidence="9 10">
    <name type="scientific">Raineya orbicola</name>
    <dbReference type="NCBI Taxonomy" id="2016530"/>
    <lineage>
        <taxon>Bacteria</taxon>
        <taxon>Pseudomonadati</taxon>
        <taxon>Bacteroidota</taxon>
        <taxon>Cytophagia</taxon>
        <taxon>Cytophagales</taxon>
        <taxon>Raineyaceae</taxon>
        <taxon>Raineya</taxon>
    </lineage>
</organism>
<dbReference type="InterPro" id="IPR041633">
    <property type="entry name" value="Polbeta"/>
</dbReference>
<dbReference type="AlphaFoldDB" id="A0A2N3IIX1"/>
<keyword evidence="6" id="KW-0067">ATP-binding</keyword>
<evidence type="ECO:0000256" key="5">
    <source>
        <dbReference type="ARBA" id="ARBA00022741"/>
    </source>
</evidence>
<keyword evidence="4" id="KW-0479">Metal-binding</keyword>
<evidence type="ECO:0000256" key="7">
    <source>
        <dbReference type="ARBA" id="ARBA00022842"/>
    </source>
</evidence>
<sequence length="98" mass="11867">MKLKEEKIKQIQKLCEQNNVKSLYVFGSVLREDFNDTSDIDFLIDFSENDPFRYTDLYFSFKQMLEEIVQRKIDLLEERAIRNPLLKNHIDSNKQKLY</sequence>